<dbReference type="AlphaFoldDB" id="A0AAU9PW64"/>
<evidence type="ECO:0000259" key="1">
    <source>
        <dbReference type="Pfam" id="PF26133"/>
    </source>
</evidence>
<evidence type="ECO:0000313" key="2">
    <source>
        <dbReference type="EMBL" id="CAH1454613.1"/>
    </source>
</evidence>
<dbReference type="PANTHER" id="PTHR33018:SF35">
    <property type="entry name" value="ULP1 PROTEASE FAMILY CATALYTIC DOMAIN, PAPAIN-LIKE CYSTEINE PEPTIDASE SUPERFAMILY"/>
    <property type="match status" value="1"/>
</dbReference>
<reference evidence="2 3" key="1">
    <citation type="submission" date="2022-01" db="EMBL/GenBank/DDBJ databases">
        <authorList>
            <person name="Xiong W."/>
            <person name="Schranz E."/>
        </authorList>
    </citation>
    <scope>NUCLEOTIDE SEQUENCE [LARGE SCALE GENOMIC DNA]</scope>
</reference>
<dbReference type="Pfam" id="PF26133">
    <property type="entry name" value="DUF8039"/>
    <property type="match status" value="1"/>
</dbReference>
<dbReference type="Proteomes" id="UP001157418">
    <property type="component" value="Unassembled WGS sequence"/>
</dbReference>
<dbReference type="EMBL" id="CAKMRJ010005789">
    <property type="protein sequence ID" value="CAH1454613.1"/>
    <property type="molecule type" value="Genomic_DNA"/>
</dbReference>
<dbReference type="InterPro" id="IPR058352">
    <property type="entry name" value="DUF8039"/>
</dbReference>
<feature type="domain" description="DUF8039" evidence="1">
    <location>
        <begin position="78"/>
        <end position="124"/>
    </location>
</feature>
<accession>A0AAU9PW64</accession>
<name>A0AAU9PW64_9ASTR</name>
<dbReference type="PANTHER" id="PTHR33018">
    <property type="entry name" value="OS10G0338966 PROTEIN-RELATED"/>
    <property type="match status" value="1"/>
</dbReference>
<proteinExistence type="predicted"/>
<organism evidence="2 3">
    <name type="scientific">Lactuca virosa</name>
    <dbReference type="NCBI Taxonomy" id="75947"/>
    <lineage>
        <taxon>Eukaryota</taxon>
        <taxon>Viridiplantae</taxon>
        <taxon>Streptophyta</taxon>
        <taxon>Embryophyta</taxon>
        <taxon>Tracheophyta</taxon>
        <taxon>Spermatophyta</taxon>
        <taxon>Magnoliopsida</taxon>
        <taxon>eudicotyledons</taxon>
        <taxon>Gunneridae</taxon>
        <taxon>Pentapetalae</taxon>
        <taxon>asterids</taxon>
        <taxon>campanulids</taxon>
        <taxon>Asterales</taxon>
        <taxon>Asteraceae</taxon>
        <taxon>Cichorioideae</taxon>
        <taxon>Cichorieae</taxon>
        <taxon>Lactucinae</taxon>
        <taxon>Lactuca</taxon>
    </lineage>
</organism>
<evidence type="ECO:0000313" key="3">
    <source>
        <dbReference type="Proteomes" id="UP001157418"/>
    </source>
</evidence>
<sequence>MIADGSYVQNKEDPLFRLLGRKHGGRSRTISNIIGPTQVYGGLFKNVENSRSTRPQVDMIPTIHESSGASGGRLTEYPPIEVRTECDLLVNLADTQLKVATGIAWPTSETVIHSQPISKGCAKV</sequence>
<protein>
    <recommendedName>
        <fullName evidence="1">DUF8039 domain-containing protein</fullName>
    </recommendedName>
</protein>
<keyword evidence="3" id="KW-1185">Reference proteome</keyword>
<comment type="caution">
    <text evidence="2">The sequence shown here is derived from an EMBL/GenBank/DDBJ whole genome shotgun (WGS) entry which is preliminary data.</text>
</comment>
<gene>
    <name evidence="2" type="ORF">LVIROSA_LOCUS39782</name>
</gene>